<dbReference type="AlphaFoldDB" id="A0A6C0KYD8"/>
<evidence type="ECO:0008006" key="2">
    <source>
        <dbReference type="Google" id="ProtNLM"/>
    </source>
</evidence>
<reference evidence="1" key="1">
    <citation type="journal article" date="2020" name="Nature">
        <title>Giant virus diversity and host interactions through global metagenomics.</title>
        <authorList>
            <person name="Schulz F."/>
            <person name="Roux S."/>
            <person name="Paez-Espino D."/>
            <person name="Jungbluth S."/>
            <person name="Walsh D.A."/>
            <person name="Denef V.J."/>
            <person name="McMahon K.D."/>
            <person name="Konstantinidis K.T."/>
            <person name="Eloe-Fadrosh E.A."/>
            <person name="Kyrpides N.C."/>
            <person name="Woyke T."/>
        </authorList>
    </citation>
    <scope>NUCLEOTIDE SEQUENCE</scope>
    <source>
        <strain evidence="1">GVMAG-S-3300013286-35</strain>
    </source>
</reference>
<protein>
    <recommendedName>
        <fullName evidence="2">NET domain-containing protein</fullName>
    </recommendedName>
</protein>
<organism evidence="1">
    <name type="scientific">viral metagenome</name>
    <dbReference type="NCBI Taxonomy" id="1070528"/>
    <lineage>
        <taxon>unclassified sequences</taxon>
        <taxon>metagenomes</taxon>
        <taxon>organismal metagenomes</taxon>
    </lineage>
</organism>
<accession>A0A6C0KYD8</accession>
<proteinExistence type="predicted"/>
<dbReference type="EMBL" id="MN740998">
    <property type="protein sequence ID" value="QHU22146.1"/>
    <property type="molecule type" value="Genomic_DNA"/>
</dbReference>
<sequence length="85" mass="10340">MDTKEYERRRMFHESLKKLHTSEYIDIVRILKLEEVEFSENSNGIFFDVAKLSQKAFEALDKYMHFVHTNRKDLAERERLMNTLQ</sequence>
<name>A0A6C0KYD8_9ZZZZ</name>
<evidence type="ECO:0000313" key="1">
    <source>
        <dbReference type="EMBL" id="QHU22146.1"/>
    </source>
</evidence>